<organism evidence="13 14">
    <name type="scientific">Magallana gigas</name>
    <name type="common">Pacific oyster</name>
    <name type="synonym">Crassostrea gigas</name>
    <dbReference type="NCBI Taxonomy" id="29159"/>
    <lineage>
        <taxon>Eukaryota</taxon>
        <taxon>Metazoa</taxon>
        <taxon>Spiralia</taxon>
        <taxon>Lophotrochozoa</taxon>
        <taxon>Mollusca</taxon>
        <taxon>Bivalvia</taxon>
        <taxon>Autobranchia</taxon>
        <taxon>Pteriomorphia</taxon>
        <taxon>Ostreida</taxon>
        <taxon>Ostreoidea</taxon>
        <taxon>Ostreidae</taxon>
        <taxon>Magallana</taxon>
    </lineage>
</organism>
<dbReference type="PANTHER" id="PTHR22752">
    <property type="entry name" value="G PROTEIN-COUPLED RECEPTOR"/>
    <property type="match status" value="1"/>
</dbReference>
<dbReference type="GO" id="GO:0005886">
    <property type="term" value="C:plasma membrane"/>
    <property type="evidence" value="ECO:0007669"/>
    <property type="project" value="UniProtKB-SubCell"/>
</dbReference>
<feature type="transmembrane region" description="Helical" evidence="11">
    <location>
        <begin position="62"/>
        <end position="87"/>
    </location>
</feature>
<dbReference type="PRINTS" id="PR00237">
    <property type="entry name" value="GPCRRHODOPSN"/>
</dbReference>
<keyword evidence="7 11" id="KW-0472">Membrane</keyword>
<dbReference type="AlphaFoldDB" id="A0A8W8LA31"/>
<comment type="similarity">
    <text evidence="2 10">Belongs to the G-protein coupled receptor 1 family.</text>
</comment>
<protein>
    <recommendedName>
        <fullName evidence="12">G-protein coupled receptors family 1 profile domain-containing protein</fullName>
    </recommendedName>
</protein>
<dbReference type="PANTHER" id="PTHR22752:SF14">
    <property type="entry name" value="G-PROTEIN COUPLED RECEPTORS FAMILY 1 PROFILE DOMAIN-CONTAINING PROTEIN"/>
    <property type="match status" value="1"/>
</dbReference>
<dbReference type="CDD" id="cd00637">
    <property type="entry name" value="7tm_classA_rhodopsin-like"/>
    <property type="match status" value="1"/>
</dbReference>
<dbReference type="EnsemblMetazoa" id="G27338.3">
    <property type="protein sequence ID" value="G27338.3:cds"/>
    <property type="gene ID" value="G27338"/>
</dbReference>
<dbReference type="Proteomes" id="UP000005408">
    <property type="component" value="Unassembled WGS sequence"/>
</dbReference>
<dbReference type="Pfam" id="PF00001">
    <property type="entry name" value="7tm_1"/>
    <property type="match status" value="1"/>
</dbReference>
<dbReference type="GeneID" id="105333166"/>
<dbReference type="EnsemblMetazoa" id="G27338.7">
    <property type="protein sequence ID" value="G27338.7:cds"/>
    <property type="gene ID" value="G27338"/>
</dbReference>
<keyword evidence="14" id="KW-1185">Reference proteome</keyword>
<dbReference type="EnsemblMetazoa" id="G27338.8">
    <property type="protein sequence ID" value="G27338.8:cds"/>
    <property type="gene ID" value="G27338"/>
</dbReference>
<dbReference type="EnsemblMetazoa" id="G27338.4">
    <property type="protein sequence ID" value="G27338.4:cds"/>
    <property type="gene ID" value="G27338"/>
</dbReference>
<dbReference type="RefSeq" id="XP_065932938.1">
    <property type="nucleotide sequence ID" value="XM_066076866.1"/>
</dbReference>
<dbReference type="EnsemblMetazoa" id="G27338.2">
    <property type="protein sequence ID" value="G27338.2:cds"/>
    <property type="gene ID" value="G27338"/>
</dbReference>
<evidence type="ECO:0000256" key="9">
    <source>
        <dbReference type="ARBA" id="ARBA00023224"/>
    </source>
</evidence>
<keyword evidence="3" id="KW-1003">Cell membrane</keyword>
<proteinExistence type="inferred from homology"/>
<dbReference type="OMA" id="CNCARFR"/>
<evidence type="ECO:0000313" key="13">
    <source>
        <dbReference type="EnsemblMetazoa" id="G27338.7:cds"/>
    </source>
</evidence>
<evidence type="ECO:0000256" key="7">
    <source>
        <dbReference type="ARBA" id="ARBA00023136"/>
    </source>
</evidence>
<evidence type="ECO:0000256" key="8">
    <source>
        <dbReference type="ARBA" id="ARBA00023170"/>
    </source>
</evidence>
<dbReference type="SMART" id="SM01381">
    <property type="entry name" value="7TM_GPCR_Srsx"/>
    <property type="match status" value="1"/>
</dbReference>
<dbReference type="PROSITE" id="PS50262">
    <property type="entry name" value="G_PROTEIN_RECEP_F1_2"/>
    <property type="match status" value="1"/>
</dbReference>
<dbReference type="EnsemblMetazoa" id="G27338.1">
    <property type="protein sequence ID" value="G27338.1:cds"/>
    <property type="gene ID" value="G27338"/>
</dbReference>
<dbReference type="RefSeq" id="XP_011434309.2">
    <property type="nucleotide sequence ID" value="XM_011436007.4"/>
</dbReference>
<evidence type="ECO:0000256" key="6">
    <source>
        <dbReference type="ARBA" id="ARBA00023040"/>
    </source>
</evidence>
<feature type="transmembrane region" description="Helical" evidence="11">
    <location>
        <begin position="240"/>
        <end position="264"/>
    </location>
</feature>
<dbReference type="InterPro" id="IPR000276">
    <property type="entry name" value="GPCR_Rhodpsn"/>
</dbReference>
<feature type="transmembrane region" description="Helical" evidence="11">
    <location>
        <begin position="99"/>
        <end position="121"/>
    </location>
</feature>
<evidence type="ECO:0000256" key="2">
    <source>
        <dbReference type="ARBA" id="ARBA00010663"/>
    </source>
</evidence>
<evidence type="ECO:0000259" key="12">
    <source>
        <dbReference type="PROSITE" id="PS50262"/>
    </source>
</evidence>
<evidence type="ECO:0000256" key="3">
    <source>
        <dbReference type="ARBA" id="ARBA00022475"/>
    </source>
</evidence>
<dbReference type="EnsemblMetazoa" id="G27338.5">
    <property type="protein sequence ID" value="G27338.5:cds"/>
    <property type="gene ID" value="G27338"/>
</dbReference>
<dbReference type="PROSITE" id="PS00237">
    <property type="entry name" value="G_PROTEIN_RECEP_F1_1"/>
    <property type="match status" value="1"/>
</dbReference>
<feature type="transmembrane region" description="Helical" evidence="11">
    <location>
        <begin position="276"/>
        <end position="298"/>
    </location>
</feature>
<keyword evidence="9 10" id="KW-0807">Transducer</keyword>
<dbReference type="PRINTS" id="PR01012">
    <property type="entry name" value="NRPEPTIDEYR"/>
</dbReference>
<feature type="domain" description="G-protein coupled receptors family 1 profile" evidence="12">
    <location>
        <begin position="42"/>
        <end position="295"/>
    </location>
</feature>
<dbReference type="InterPro" id="IPR017452">
    <property type="entry name" value="GPCR_Rhodpsn_7TM"/>
</dbReference>
<keyword evidence="4 10" id="KW-0812">Transmembrane</keyword>
<comment type="subcellular location">
    <subcellularLocation>
        <location evidence="1">Cell membrane</location>
        <topology evidence="1">Multi-pass membrane protein</topology>
    </subcellularLocation>
</comment>
<dbReference type="SUPFAM" id="SSF81321">
    <property type="entry name" value="Family A G protein-coupled receptor-like"/>
    <property type="match status" value="1"/>
</dbReference>
<evidence type="ECO:0000256" key="11">
    <source>
        <dbReference type="SAM" id="Phobius"/>
    </source>
</evidence>
<evidence type="ECO:0000256" key="5">
    <source>
        <dbReference type="ARBA" id="ARBA00022989"/>
    </source>
</evidence>
<dbReference type="EnsemblMetazoa" id="G27338.6">
    <property type="protein sequence ID" value="G27338.6:cds"/>
    <property type="gene ID" value="G27338"/>
</dbReference>
<feature type="transmembrane region" description="Helical" evidence="11">
    <location>
        <begin position="31"/>
        <end position="50"/>
    </location>
</feature>
<name>A0A8W8LA31_MAGGI</name>
<keyword evidence="8 10" id="KW-0675">Receptor</keyword>
<keyword evidence="5 11" id="KW-1133">Transmembrane helix</keyword>
<reference evidence="13" key="1">
    <citation type="submission" date="2022-08" db="UniProtKB">
        <authorList>
            <consortium name="EnsemblMetazoa"/>
        </authorList>
    </citation>
    <scope>IDENTIFICATION</scope>
    <source>
        <strain evidence="13">05x7-T-G4-1.051#20</strain>
    </source>
</reference>
<evidence type="ECO:0000256" key="4">
    <source>
        <dbReference type="ARBA" id="ARBA00022692"/>
    </source>
</evidence>
<dbReference type="GO" id="GO:0004983">
    <property type="term" value="F:neuropeptide Y receptor activity"/>
    <property type="evidence" value="ECO:0007669"/>
    <property type="project" value="InterPro"/>
</dbReference>
<evidence type="ECO:0000313" key="14">
    <source>
        <dbReference type="Proteomes" id="UP000005408"/>
    </source>
</evidence>
<evidence type="ECO:0000256" key="10">
    <source>
        <dbReference type="RuleBase" id="RU000688"/>
    </source>
</evidence>
<dbReference type="KEGG" id="crg:105333166"/>
<dbReference type="InterPro" id="IPR000611">
    <property type="entry name" value="NPY_rcpt"/>
</dbReference>
<accession>A0A8W8LA31</accession>
<feature type="transmembrane region" description="Helical" evidence="11">
    <location>
        <begin position="142"/>
        <end position="167"/>
    </location>
</feature>
<keyword evidence="6 10" id="KW-0297">G-protein coupled receptor</keyword>
<dbReference type="Gene3D" id="1.20.1070.10">
    <property type="entry name" value="Rhodopsin 7-helix transmembrane proteins"/>
    <property type="match status" value="1"/>
</dbReference>
<feature type="transmembrane region" description="Helical" evidence="11">
    <location>
        <begin position="187"/>
        <end position="211"/>
    </location>
</feature>
<evidence type="ECO:0000256" key="1">
    <source>
        <dbReference type="ARBA" id="ARBA00004651"/>
    </source>
</evidence>
<sequence>MTSENSTSYDHLTLADHGATSMAELYIEGTILIIIALVALVGNVSVYFIVIRNKKLRTITNFFILGLAAADILVSIANMPVTVVALYAGKWPLDYMSCLVFGFINMLTLCSSVLSLCNISINRYVMICRPFQSKVIYTQRNAVLMVLGVYLLAFVISLPPLFGWAAYAYIPIQSFCFCDWTLAPSYAIFMISCCFGLPFSVMTVCNILIFYSARKSNKNTKYFTTTKEKKKDAQTKELRLASILLVVVIAFFISWCPYCISMLLSIYAPGVAPRGFHMFTILVGYANSGVNPIIYGVMNRSFRNGFKQLYCGWMGVTIEESTAIASNSDEPSGIQRNATSDSRLSAAEELVIKS</sequence>
<dbReference type="OrthoDB" id="6376512at2759"/>